<dbReference type="InterPro" id="IPR020946">
    <property type="entry name" value="Flavin_mOase-like"/>
</dbReference>
<keyword evidence="4" id="KW-0521">NADP</keyword>
<dbReference type="GO" id="GO:0050661">
    <property type="term" value="F:NADP binding"/>
    <property type="evidence" value="ECO:0007669"/>
    <property type="project" value="InterPro"/>
</dbReference>
<evidence type="ECO:0000256" key="5">
    <source>
        <dbReference type="ARBA" id="ARBA00023002"/>
    </source>
</evidence>
<sequence>MTEAQDGPIVFPKSDALVSANNALPNISKIAVIGSGPCGAAITKALLAEKKFTKIDVFERRPTLGGLWNYTPLKTQIDPTSPVPSVDPNRVIEKVKVSSEEFYESPVYKFLDANVPKTLMAYNDNPFPADDALFPTHEQILKYIVGYSKDIEDYVQFNTSVTELVPDGEGWALTSQSSITGEVKTGKYDAVCIAVGNYDQPFIPEVEGLRDWNTKYPGSVIHAKSYDEPDQFKESRNILVVGNSASGADIAFQLASYLNRTIYKSVRSENTLPAGKSDLIKDVPDLDHFDAENKTVYFKDGSSIDKVDSVIFCTGYLKSIPFLKSPHLITDGQKIHDLFRHLIYIKNPTLAVIGLPRFVLPTRISESQGCWLARVWAGEICLPSLKDMQKANAETEGDERTHHDLKYPKDIEYANNLNAESRAATGDRGYQAVEWDTEQCKVRANIKPLKEAYIKYLSETHKRANTIEELEKAGYFKFPETF</sequence>
<reference evidence="7" key="1">
    <citation type="journal article" date="2015" name="J. Biotechnol.">
        <title>The structure of the Cyberlindnera jadinii genome and its relation to Candida utilis analyzed by the occurrence of single nucleotide polymorphisms.</title>
        <authorList>
            <person name="Rupp O."/>
            <person name="Brinkrolf K."/>
            <person name="Buerth C."/>
            <person name="Kunigo M."/>
            <person name="Schneider J."/>
            <person name="Jaenicke S."/>
            <person name="Goesmann A."/>
            <person name="Puehler A."/>
            <person name="Jaeger K.-E."/>
            <person name="Ernst J.F."/>
        </authorList>
    </citation>
    <scope>NUCLEOTIDE SEQUENCE [LARGE SCALE GENOMIC DNA]</scope>
    <source>
        <strain evidence="7">ATCC 18201 / CBS 1600 / BCRC 20928 / JCM 3617 / NBRC 0987 / NRRL Y-1542</strain>
    </source>
</reference>
<name>A0A0H5CBD7_CYBJN</name>
<evidence type="ECO:0000256" key="1">
    <source>
        <dbReference type="ARBA" id="ARBA00009183"/>
    </source>
</evidence>
<comment type="similarity">
    <text evidence="1">Belongs to the FMO family.</text>
</comment>
<organism evidence="6 7">
    <name type="scientific">Cyberlindnera jadinii (strain ATCC 18201 / CBS 1600 / BCRC 20928 / JCM 3617 / NBRC 0987 / NRRL Y-1542)</name>
    <name type="common">Torula yeast</name>
    <name type="synonym">Candida utilis</name>
    <dbReference type="NCBI Taxonomy" id="983966"/>
    <lineage>
        <taxon>Eukaryota</taxon>
        <taxon>Fungi</taxon>
        <taxon>Dikarya</taxon>
        <taxon>Ascomycota</taxon>
        <taxon>Saccharomycotina</taxon>
        <taxon>Saccharomycetes</taxon>
        <taxon>Phaffomycetales</taxon>
        <taxon>Phaffomycetaceae</taxon>
        <taxon>Cyberlindnera</taxon>
    </lineage>
</organism>
<dbReference type="InterPro" id="IPR036188">
    <property type="entry name" value="FAD/NAD-bd_sf"/>
</dbReference>
<dbReference type="EMBL" id="CDQK01000002">
    <property type="protein sequence ID" value="CEP21519.1"/>
    <property type="molecule type" value="Genomic_DNA"/>
</dbReference>
<dbReference type="PANTHER" id="PTHR23023">
    <property type="entry name" value="DIMETHYLANILINE MONOOXYGENASE"/>
    <property type="match status" value="1"/>
</dbReference>
<dbReference type="Pfam" id="PF13450">
    <property type="entry name" value="NAD_binding_8"/>
    <property type="match status" value="1"/>
</dbReference>
<dbReference type="GO" id="GO:0050660">
    <property type="term" value="F:flavin adenine dinucleotide binding"/>
    <property type="evidence" value="ECO:0007669"/>
    <property type="project" value="InterPro"/>
</dbReference>
<protein>
    <submittedName>
        <fullName evidence="6">Uncharacterized protein</fullName>
        <ecNumber evidence="6">1.14.13.-</ecNumber>
    </submittedName>
</protein>
<dbReference type="Pfam" id="PF00743">
    <property type="entry name" value="FMO-like"/>
    <property type="match status" value="2"/>
</dbReference>
<evidence type="ECO:0000256" key="4">
    <source>
        <dbReference type="ARBA" id="ARBA00022857"/>
    </source>
</evidence>
<proteinExistence type="inferred from homology"/>
<dbReference type="SUPFAM" id="SSF51905">
    <property type="entry name" value="FAD/NAD(P)-binding domain"/>
    <property type="match status" value="2"/>
</dbReference>
<dbReference type="InterPro" id="IPR000960">
    <property type="entry name" value="Flavin_mOase"/>
</dbReference>
<accession>A0A0H5CBD7</accession>
<evidence type="ECO:0000313" key="7">
    <source>
        <dbReference type="Proteomes" id="UP000038830"/>
    </source>
</evidence>
<dbReference type="Gene3D" id="3.50.50.60">
    <property type="entry name" value="FAD/NAD(P)-binding domain"/>
    <property type="match status" value="2"/>
</dbReference>
<keyword evidence="3" id="KW-0274">FAD</keyword>
<dbReference type="InterPro" id="IPR050346">
    <property type="entry name" value="FMO-like"/>
</dbReference>
<keyword evidence="5 6" id="KW-0560">Oxidoreductase</keyword>
<dbReference type="PRINTS" id="PR00370">
    <property type="entry name" value="FMOXYGENASE"/>
</dbReference>
<evidence type="ECO:0000313" key="6">
    <source>
        <dbReference type="EMBL" id="CEP21519.1"/>
    </source>
</evidence>
<gene>
    <name evidence="6" type="ORF">BN1211_1641</name>
</gene>
<keyword evidence="2" id="KW-0285">Flavoprotein</keyword>
<evidence type="ECO:0000256" key="3">
    <source>
        <dbReference type="ARBA" id="ARBA00022827"/>
    </source>
</evidence>
<evidence type="ECO:0000256" key="2">
    <source>
        <dbReference type="ARBA" id="ARBA00022630"/>
    </source>
</evidence>
<dbReference type="GO" id="GO:0004499">
    <property type="term" value="F:N,N-dimethylaniline monooxygenase activity"/>
    <property type="evidence" value="ECO:0007669"/>
    <property type="project" value="InterPro"/>
</dbReference>
<dbReference type="EC" id="1.14.13.-" evidence="6"/>
<dbReference type="Proteomes" id="UP000038830">
    <property type="component" value="Unassembled WGS sequence"/>
</dbReference>
<dbReference type="AlphaFoldDB" id="A0A0H5CBD7"/>